<feature type="domain" description="C2 PI3K-type" evidence="10">
    <location>
        <begin position="358"/>
        <end position="520"/>
    </location>
</feature>
<dbReference type="Gene3D" id="2.60.40.150">
    <property type="entry name" value="C2 domain"/>
    <property type="match status" value="1"/>
</dbReference>
<dbReference type="Gene3D" id="1.10.1070.11">
    <property type="entry name" value="Phosphatidylinositol 3-/4-kinase, catalytic domain"/>
    <property type="match status" value="1"/>
</dbReference>
<evidence type="ECO:0000256" key="2">
    <source>
        <dbReference type="ARBA" id="ARBA00022741"/>
    </source>
</evidence>
<evidence type="ECO:0008006" key="13">
    <source>
        <dbReference type="Google" id="ProtNLM"/>
    </source>
</evidence>
<dbReference type="Gene3D" id="3.30.1010.10">
    <property type="entry name" value="Phosphatidylinositol 3-kinase Catalytic Subunit, Chain A, domain 4"/>
    <property type="match status" value="1"/>
</dbReference>
<dbReference type="AlphaFoldDB" id="A0A813NM36"/>
<comment type="caution">
    <text evidence="11">The sequence shown here is derived from an EMBL/GenBank/DDBJ whole genome shotgun (WGS) entry which is preliminary data.</text>
</comment>
<name>A0A813NM36_9BILA</name>
<evidence type="ECO:0000256" key="3">
    <source>
        <dbReference type="ARBA" id="ARBA00022777"/>
    </source>
</evidence>
<accession>A0A813NM36</accession>
<dbReference type="InterPro" id="IPR029071">
    <property type="entry name" value="Ubiquitin-like_domsf"/>
</dbReference>
<dbReference type="GO" id="GO:0035005">
    <property type="term" value="F:1-phosphatidylinositol-4-phosphate 3-kinase activity"/>
    <property type="evidence" value="ECO:0007669"/>
    <property type="project" value="TreeGrafter"/>
</dbReference>
<dbReference type="GO" id="GO:0005886">
    <property type="term" value="C:plasma membrane"/>
    <property type="evidence" value="ECO:0007669"/>
    <property type="project" value="TreeGrafter"/>
</dbReference>
<dbReference type="PROSITE" id="PS00916">
    <property type="entry name" value="PI3_4_KINASE_2"/>
    <property type="match status" value="1"/>
</dbReference>
<dbReference type="InterPro" id="IPR001263">
    <property type="entry name" value="PI3K_accessory_dom"/>
</dbReference>
<evidence type="ECO:0000259" key="6">
    <source>
        <dbReference type="PROSITE" id="PS50290"/>
    </source>
</evidence>
<gene>
    <name evidence="11" type="ORF">OXX778_LOCUS3197</name>
</gene>
<dbReference type="InterPro" id="IPR042236">
    <property type="entry name" value="PI3K_accessory_sf"/>
</dbReference>
<evidence type="ECO:0000259" key="8">
    <source>
        <dbReference type="PROSITE" id="PS51545"/>
    </source>
</evidence>
<dbReference type="Gene3D" id="1.25.40.70">
    <property type="entry name" value="Phosphatidylinositol 3-kinase, accessory domain (PIK)"/>
    <property type="match status" value="1"/>
</dbReference>
<dbReference type="Pfam" id="PF00792">
    <property type="entry name" value="PI3K_C2"/>
    <property type="match status" value="1"/>
</dbReference>
<dbReference type="PROSITE" id="PS51545">
    <property type="entry name" value="PIK_HELICAL"/>
    <property type="match status" value="1"/>
</dbReference>
<proteinExistence type="inferred from homology"/>
<dbReference type="EMBL" id="CAJNOC010000275">
    <property type="protein sequence ID" value="CAF0737301.1"/>
    <property type="molecule type" value="Genomic_DNA"/>
</dbReference>
<dbReference type="InterPro" id="IPR002420">
    <property type="entry name" value="PI3K-type_C2_dom"/>
</dbReference>
<dbReference type="InterPro" id="IPR016024">
    <property type="entry name" value="ARM-type_fold"/>
</dbReference>
<evidence type="ECO:0000259" key="9">
    <source>
        <dbReference type="PROSITE" id="PS51546"/>
    </source>
</evidence>
<dbReference type="SMART" id="SM00145">
    <property type="entry name" value="PI3Ka"/>
    <property type="match status" value="1"/>
</dbReference>
<feature type="domain" description="PI3K/PI4K catalytic" evidence="6">
    <location>
        <begin position="788"/>
        <end position="1075"/>
    </location>
</feature>
<feature type="domain" description="PI3K-ABD" evidence="7">
    <location>
        <begin position="10"/>
        <end position="103"/>
    </location>
</feature>
<dbReference type="GO" id="GO:0005737">
    <property type="term" value="C:cytoplasm"/>
    <property type="evidence" value="ECO:0007669"/>
    <property type="project" value="UniProtKB-ARBA"/>
</dbReference>
<dbReference type="Proteomes" id="UP000663879">
    <property type="component" value="Unassembled WGS sequence"/>
</dbReference>
<dbReference type="InterPro" id="IPR003113">
    <property type="entry name" value="PI3K_ABD"/>
</dbReference>
<evidence type="ECO:0000313" key="12">
    <source>
        <dbReference type="Proteomes" id="UP000663879"/>
    </source>
</evidence>
<comment type="similarity">
    <text evidence="5">Belongs to the PI3/PI4-kinase family.</text>
</comment>
<dbReference type="InterPro" id="IPR000403">
    <property type="entry name" value="PI3/4_kinase_cat_dom"/>
</dbReference>
<dbReference type="InterPro" id="IPR000341">
    <property type="entry name" value="PI3K_Ras-bd_dom"/>
</dbReference>
<keyword evidence="2" id="KW-0547">Nucleotide-binding</keyword>
<dbReference type="InterPro" id="IPR018936">
    <property type="entry name" value="PI3/4_kinase_CS"/>
</dbReference>
<dbReference type="GO" id="GO:0005524">
    <property type="term" value="F:ATP binding"/>
    <property type="evidence" value="ECO:0007669"/>
    <property type="project" value="UniProtKB-KW"/>
</dbReference>
<evidence type="ECO:0000313" key="11">
    <source>
        <dbReference type="EMBL" id="CAF0737301.1"/>
    </source>
</evidence>
<evidence type="ECO:0000256" key="1">
    <source>
        <dbReference type="ARBA" id="ARBA00022679"/>
    </source>
</evidence>
<evidence type="ECO:0000256" key="4">
    <source>
        <dbReference type="ARBA" id="ARBA00022840"/>
    </source>
</evidence>
<dbReference type="FunFam" id="1.10.1070.11:FF:000001">
    <property type="entry name" value="Phosphatidylinositol 4,5-bisphosphate 3-kinase catalytic subunit"/>
    <property type="match status" value="1"/>
</dbReference>
<reference evidence="11" key="1">
    <citation type="submission" date="2021-02" db="EMBL/GenBank/DDBJ databases">
        <authorList>
            <person name="Nowell W R."/>
        </authorList>
    </citation>
    <scope>NUCLEOTIDE SEQUENCE</scope>
    <source>
        <strain evidence="11">Ploen Becks lab</strain>
    </source>
</reference>
<dbReference type="GO" id="GO:0016303">
    <property type="term" value="F:1-phosphatidylinositol-3-kinase activity"/>
    <property type="evidence" value="ECO:0007669"/>
    <property type="project" value="TreeGrafter"/>
</dbReference>
<dbReference type="SUPFAM" id="SSF48371">
    <property type="entry name" value="ARM repeat"/>
    <property type="match status" value="1"/>
</dbReference>
<sequence>MPFLGPFSQLPSIVNIDFLLPNGLILNLDFKKESVLEEIRHKVLEEASKFASIDSSLSLKHKPNDYIFTSISQEAVKHEFYDYSKRLCDLKLFFTFFQLVEANGNLEEKLYNSDLSKAIGLYVNELDKINDEELVDYRIGLLKEIKSNFENNLNNHESLIKCIYSPNLEIDPNLLDFNQINSKLDRIELNDKKINICIFVNETGLEETSYSLSVPLCLTPSDLIAHIITLKMENLNHRKEQIEKIVESYKDSYVLNVCGCDEVLYGSENKICSYKALKMLKIFFLLKGFKNVIYVITKKCISDKSTPNFYLVSIEKLKSRVLKKNNYFMHLVEKYLDTKINLNKAVIHENYQSLCWDLNENFNIYLENLIYVPYVKECEKLYFKIAIYHGQEMKYEIESDTFEYEKISGKDSSLRLNKYIPFDHQIRKLHRCDKICISLYCVSKRKREFFSIGWISLNLFDYKGELISGKKKLYLWQANQDSFANQCLSSVTGQNTEKDYVRLNCEFLRNKPPENKISYPNTEQIKNFIKKTFHSTFDECIDVKYALENDNGLLKTILSKDALAELSEQEKNVLWRRKEDCINYPHSLSKLLQSINWSNKSDVLEIYSLLFKWPLLRPVHALELLNKVHADIEIRNFACKCLDKYMKDEELNHYLLQLVQTLKDEPYCDNALSRFLLKRALNSQKIGFDLFWNLRSEIKNPKYKFRFGLLLEAYCRSLNSNQLSELIKQIEVVEKLTNLALEIKSNPDNLSLIKSSYLNDTLQRLEYKLTLSNFISHLNRFHYIGLIEPDKCKILTSAKRPLYLTWKNGSEYSKYYETYFELIFKHGDDLRQDMLTIQILKLMNILWESEGLDLKMITYDCYSTGSKTGFIEVIKNSLTLFKIQMQGGMKSTYQIDTLQLYRWIYNHNDSKENLEKATENFTKSCAAFCVATFILGIGDRHPDNIMVRHDGQLFHIDFGHFLGHFKKKYGIKRERVPFVLTEDFTRVISKGSMNPIETQEFEEFRYLCEKAYMVIRRHSNLIINLFIMMLSSDMPELQSIEDILYLRRTLAIDESDEKALEYFRNQFYEAYRLSFTTKIDWMCHALNKKNLI</sequence>
<dbReference type="SMART" id="SM00143">
    <property type="entry name" value="PI3K_p85B"/>
    <property type="match status" value="1"/>
</dbReference>
<dbReference type="OrthoDB" id="67688at2759"/>
<dbReference type="SUPFAM" id="SSF49562">
    <property type="entry name" value="C2 domain (Calcium/lipid-binding domain, CaLB)"/>
    <property type="match status" value="1"/>
</dbReference>
<dbReference type="PROSITE" id="PS50290">
    <property type="entry name" value="PI3_4_KINASE_3"/>
    <property type="match status" value="1"/>
</dbReference>
<dbReference type="PROSITE" id="PS51547">
    <property type="entry name" value="C2_PI3K"/>
    <property type="match status" value="1"/>
</dbReference>
<dbReference type="PANTHER" id="PTHR10048">
    <property type="entry name" value="PHOSPHATIDYLINOSITOL KINASE"/>
    <property type="match status" value="1"/>
</dbReference>
<dbReference type="InterPro" id="IPR035892">
    <property type="entry name" value="C2_domain_sf"/>
</dbReference>
<dbReference type="PROSITE" id="PS51544">
    <property type="entry name" value="PI3K_ABD"/>
    <property type="match status" value="1"/>
</dbReference>
<evidence type="ECO:0000259" key="7">
    <source>
        <dbReference type="PROSITE" id="PS51544"/>
    </source>
</evidence>
<keyword evidence="1" id="KW-0808">Transferase</keyword>
<feature type="domain" description="PIK helical" evidence="8">
    <location>
        <begin position="540"/>
        <end position="717"/>
    </location>
</feature>
<dbReference type="Pfam" id="PF00794">
    <property type="entry name" value="PI3K_rbd"/>
    <property type="match status" value="1"/>
</dbReference>
<dbReference type="InterPro" id="IPR015433">
    <property type="entry name" value="PI3/4_kinase"/>
</dbReference>
<keyword evidence="4" id="KW-0067">ATP-binding</keyword>
<dbReference type="PROSITE" id="PS00915">
    <property type="entry name" value="PI3_4_KINASE_1"/>
    <property type="match status" value="1"/>
</dbReference>
<dbReference type="GO" id="GO:0043491">
    <property type="term" value="P:phosphatidylinositol 3-kinase/protein kinase B signal transduction"/>
    <property type="evidence" value="ECO:0007669"/>
    <property type="project" value="TreeGrafter"/>
</dbReference>
<dbReference type="SUPFAM" id="SSF54236">
    <property type="entry name" value="Ubiquitin-like"/>
    <property type="match status" value="1"/>
</dbReference>
<feature type="domain" description="PI3K-RBD" evidence="9">
    <location>
        <begin position="191"/>
        <end position="293"/>
    </location>
</feature>
<organism evidence="11 12">
    <name type="scientific">Brachionus calyciflorus</name>
    <dbReference type="NCBI Taxonomy" id="104777"/>
    <lineage>
        <taxon>Eukaryota</taxon>
        <taxon>Metazoa</taxon>
        <taxon>Spiralia</taxon>
        <taxon>Gnathifera</taxon>
        <taxon>Rotifera</taxon>
        <taxon>Eurotatoria</taxon>
        <taxon>Monogononta</taxon>
        <taxon>Pseudotrocha</taxon>
        <taxon>Ploima</taxon>
        <taxon>Brachionidae</taxon>
        <taxon>Brachionus</taxon>
    </lineage>
</organism>
<keyword evidence="12" id="KW-1185">Reference proteome</keyword>
<evidence type="ECO:0000256" key="5">
    <source>
        <dbReference type="PROSITE-ProRule" id="PRU00880"/>
    </source>
</evidence>
<dbReference type="Pfam" id="PF00613">
    <property type="entry name" value="PI3Ka"/>
    <property type="match status" value="1"/>
</dbReference>
<dbReference type="SUPFAM" id="SSF56112">
    <property type="entry name" value="Protein kinase-like (PK-like)"/>
    <property type="match status" value="1"/>
</dbReference>
<dbReference type="InterPro" id="IPR011009">
    <property type="entry name" value="Kinase-like_dom_sf"/>
</dbReference>
<dbReference type="PANTHER" id="PTHR10048:SF111">
    <property type="entry name" value="PHOSPHATIDYLINOSITOL 3-KINASE AGE-1"/>
    <property type="match status" value="1"/>
</dbReference>
<dbReference type="SMART" id="SM00146">
    <property type="entry name" value="PI3Kc"/>
    <property type="match status" value="1"/>
</dbReference>
<dbReference type="Pfam" id="PF00454">
    <property type="entry name" value="PI3_PI4_kinase"/>
    <property type="match status" value="1"/>
</dbReference>
<dbReference type="Gene3D" id="3.10.20.90">
    <property type="entry name" value="Phosphatidylinositol 3-kinase Catalytic Subunit, Chain A, domain 1"/>
    <property type="match status" value="2"/>
</dbReference>
<dbReference type="GO" id="GO:0005942">
    <property type="term" value="C:phosphatidylinositol 3-kinase complex"/>
    <property type="evidence" value="ECO:0007669"/>
    <property type="project" value="TreeGrafter"/>
</dbReference>
<dbReference type="InterPro" id="IPR036940">
    <property type="entry name" value="PI3/4_kinase_cat_sf"/>
</dbReference>
<dbReference type="Pfam" id="PF02192">
    <property type="entry name" value="PI3K_p85B"/>
    <property type="match status" value="1"/>
</dbReference>
<dbReference type="GO" id="GO:0016477">
    <property type="term" value="P:cell migration"/>
    <property type="evidence" value="ECO:0007669"/>
    <property type="project" value="TreeGrafter"/>
</dbReference>
<dbReference type="PROSITE" id="PS51546">
    <property type="entry name" value="PI3K_RBD"/>
    <property type="match status" value="1"/>
</dbReference>
<dbReference type="GO" id="GO:0048015">
    <property type="term" value="P:phosphatidylinositol-mediated signaling"/>
    <property type="evidence" value="ECO:0007669"/>
    <property type="project" value="TreeGrafter"/>
</dbReference>
<evidence type="ECO:0000259" key="10">
    <source>
        <dbReference type="PROSITE" id="PS51547"/>
    </source>
</evidence>
<keyword evidence="3" id="KW-0418">Kinase</keyword>
<protein>
    <recommendedName>
        <fullName evidence="13">Phosphatidylinositol 3-kinase</fullName>
    </recommendedName>
</protein>